<dbReference type="GO" id="GO:0008713">
    <property type="term" value="F:ADP-heptose-lipopolysaccharide heptosyltransferase activity"/>
    <property type="evidence" value="ECO:0007669"/>
    <property type="project" value="UniProtKB-EC"/>
</dbReference>
<protein>
    <recommendedName>
        <fullName evidence="4">lipopolysaccharide heptosyltransferase II</fullName>
        <ecNumber evidence="4">2.4.99.24</ecNumber>
    </recommendedName>
</protein>
<reference evidence="6 7" key="1">
    <citation type="submission" date="2020-02" db="EMBL/GenBank/DDBJ databases">
        <title>Newly sequenced genome of strain CSTR1 showed variability in Candidatus Kuenenia stuttgartiensis genomes.</title>
        <authorList>
            <person name="Ding C."/>
            <person name="Adrian L."/>
        </authorList>
    </citation>
    <scope>NUCLEOTIDE SEQUENCE [LARGE SCALE GENOMIC DNA]</scope>
    <source>
        <strain evidence="6 7">CSTR1</strain>
    </source>
</reference>
<dbReference type="Proteomes" id="UP000501926">
    <property type="component" value="Chromosome"/>
</dbReference>
<evidence type="ECO:0000313" key="6">
    <source>
        <dbReference type="EMBL" id="QII10250.1"/>
    </source>
</evidence>
<dbReference type="GO" id="GO:0005829">
    <property type="term" value="C:cytosol"/>
    <property type="evidence" value="ECO:0007669"/>
    <property type="project" value="TreeGrafter"/>
</dbReference>
<keyword evidence="1 6" id="KW-0328">Glycosyltransferase</keyword>
<accession>A0A6G7GKV3</accession>
<dbReference type="EMBL" id="CP049055">
    <property type="protein sequence ID" value="QII10250.1"/>
    <property type="molecule type" value="Genomic_DNA"/>
</dbReference>
<dbReference type="EC" id="2.4.99.24" evidence="4"/>
<evidence type="ECO:0000256" key="1">
    <source>
        <dbReference type="ARBA" id="ARBA00022676"/>
    </source>
</evidence>
<dbReference type="PANTHER" id="PTHR30160:SF7">
    <property type="entry name" value="ADP-HEPTOSE--LPS HEPTOSYLTRANSFERASE 2"/>
    <property type="match status" value="1"/>
</dbReference>
<comment type="similarity">
    <text evidence="3">Belongs to the glycosyltransferase 9 family.</text>
</comment>
<keyword evidence="2 6" id="KW-0808">Transferase</keyword>
<dbReference type="Pfam" id="PF01075">
    <property type="entry name" value="Glyco_transf_9"/>
    <property type="match status" value="1"/>
</dbReference>
<dbReference type="PANTHER" id="PTHR30160">
    <property type="entry name" value="TETRAACYLDISACCHARIDE 4'-KINASE-RELATED"/>
    <property type="match status" value="1"/>
</dbReference>
<dbReference type="InterPro" id="IPR011910">
    <property type="entry name" value="RfaF"/>
</dbReference>
<evidence type="ECO:0000256" key="2">
    <source>
        <dbReference type="ARBA" id="ARBA00022679"/>
    </source>
</evidence>
<name>A0A6G7GKV3_KUEST</name>
<evidence type="ECO:0000313" key="7">
    <source>
        <dbReference type="Proteomes" id="UP000501926"/>
    </source>
</evidence>
<sequence>MIRKKKDTIADAVNKIIIRSPNWVGDVVMATPAFRCIRENFPRAKITILLKPYVRRLIDNTPWFDEIVETDSHNSQVKYMGYVSLVMQIRRNRYDLGFLFPNSFSSALLFRLAGVKRRIGYKRDARGFLLTDGVNRLRENGRFLPTYMAEYYLRLCSEIGCAVRSKKLELFVTERGQKCTAEMFDEYGFNNGRPLILLNPGAAYGSSKCWTVEGFARTADIIQSKIRSNIAVVCAPHEVKLGEDIKEKAKSKIINLADRALDLEILKSIIQRCDLLISVDSGPRHIAVAFKKPVITLMGPNDPRYTYSPEETGEVIRAEVDCLACQLKVCPKDHRCMTQIKPERVAGVSLEVLRHYL</sequence>
<proteinExistence type="inferred from homology"/>
<gene>
    <name evidence="6" type="ORF">KsCSTR_08710</name>
</gene>
<organism evidence="6 7">
    <name type="scientific">Kuenenia stuttgartiensis</name>
    <dbReference type="NCBI Taxonomy" id="174633"/>
    <lineage>
        <taxon>Bacteria</taxon>
        <taxon>Pseudomonadati</taxon>
        <taxon>Planctomycetota</taxon>
        <taxon>Candidatus Brocadiia</taxon>
        <taxon>Candidatus Brocadiales</taxon>
        <taxon>Candidatus Brocadiaceae</taxon>
        <taxon>Candidatus Kuenenia</taxon>
    </lineage>
</organism>
<dbReference type="InterPro" id="IPR002201">
    <property type="entry name" value="Glyco_trans_9"/>
</dbReference>
<evidence type="ECO:0000256" key="4">
    <source>
        <dbReference type="ARBA" id="ARBA00044042"/>
    </source>
</evidence>
<dbReference type="CDD" id="cd03789">
    <property type="entry name" value="GT9_LPS_heptosyltransferase"/>
    <property type="match status" value="1"/>
</dbReference>
<comment type="catalytic activity">
    <reaction evidence="5">
        <text>an L-alpha-D-Hep-(1-&gt;5)-[alpha-Kdo-(2-&gt;4)]-alpha-Kdo-(2-&gt;6)-lipid A + ADP-L-glycero-beta-D-manno-heptose = an L-alpha-D-Hep-(1-&gt;3)-L-alpha-D-Hep-(1-&gt;5)-[alpha-Kdo-(2-&gt;4)]-alpha-Kdo-(2-&gt;6)-lipid A + ADP + H(+)</text>
        <dbReference type="Rhea" id="RHEA:74071"/>
        <dbReference type="ChEBI" id="CHEBI:15378"/>
        <dbReference type="ChEBI" id="CHEBI:61506"/>
        <dbReference type="ChEBI" id="CHEBI:193068"/>
        <dbReference type="ChEBI" id="CHEBI:193069"/>
        <dbReference type="ChEBI" id="CHEBI:456216"/>
        <dbReference type="EC" id="2.4.99.24"/>
    </reaction>
</comment>
<dbReference type="AlphaFoldDB" id="A0A6G7GKV3"/>
<dbReference type="Gene3D" id="3.40.50.2000">
    <property type="entry name" value="Glycogen Phosphorylase B"/>
    <property type="match status" value="2"/>
</dbReference>
<evidence type="ECO:0000256" key="3">
    <source>
        <dbReference type="ARBA" id="ARBA00043995"/>
    </source>
</evidence>
<dbReference type="InterPro" id="IPR051199">
    <property type="entry name" value="LPS_LOS_Heptosyltrfase"/>
</dbReference>
<evidence type="ECO:0000256" key="5">
    <source>
        <dbReference type="ARBA" id="ARBA00047503"/>
    </source>
</evidence>
<dbReference type="NCBIfam" id="TIGR02195">
    <property type="entry name" value="heptsyl_trn_II"/>
    <property type="match status" value="1"/>
</dbReference>
<dbReference type="RefSeq" id="WP_164994525.1">
    <property type="nucleotide sequence ID" value="NZ_CP049055.1"/>
</dbReference>
<dbReference type="SUPFAM" id="SSF53756">
    <property type="entry name" value="UDP-Glycosyltransferase/glycogen phosphorylase"/>
    <property type="match status" value="1"/>
</dbReference>
<dbReference type="GO" id="GO:0009244">
    <property type="term" value="P:lipopolysaccharide core region biosynthetic process"/>
    <property type="evidence" value="ECO:0007669"/>
    <property type="project" value="TreeGrafter"/>
</dbReference>